<dbReference type="Proteomes" id="UP000444721">
    <property type="component" value="Unassembled WGS sequence"/>
</dbReference>
<dbReference type="GO" id="GO:0005634">
    <property type="term" value="C:nucleus"/>
    <property type="evidence" value="ECO:0007669"/>
    <property type="project" value="TreeGrafter"/>
</dbReference>
<keyword evidence="2" id="KW-0819">tRNA processing</keyword>
<feature type="compositionally biased region" description="Low complexity" evidence="4">
    <location>
        <begin position="236"/>
        <end position="247"/>
    </location>
</feature>
<keyword evidence="7" id="KW-1185">Reference proteome</keyword>
<dbReference type="InterPro" id="IPR020103">
    <property type="entry name" value="PsdUridine_synth_cat_dom_sf"/>
</dbReference>
<dbReference type="Gene3D" id="3.30.70.580">
    <property type="entry name" value="Pseudouridine synthase I, catalytic domain, N-terminal subdomain"/>
    <property type="match status" value="1"/>
</dbReference>
<evidence type="ECO:0000256" key="2">
    <source>
        <dbReference type="ARBA" id="ARBA00022694"/>
    </source>
</evidence>
<dbReference type="EMBL" id="VFQX01000034">
    <property type="protein sequence ID" value="KAF0977421.1"/>
    <property type="molecule type" value="Genomic_DNA"/>
</dbReference>
<dbReference type="PANTHER" id="PTHR11142">
    <property type="entry name" value="PSEUDOURIDYLATE SYNTHASE"/>
    <property type="match status" value="1"/>
</dbReference>
<evidence type="ECO:0000313" key="6">
    <source>
        <dbReference type="EMBL" id="KAF0977421.1"/>
    </source>
</evidence>
<evidence type="ECO:0000259" key="5">
    <source>
        <dbReference type="Pfam" id="PF01416"/>
    </source>
</evidence>
<dbReference type="GO" id="GO:0003723">
    <property type="term" value="F:RNA binding"/>
    <property type="evidence" value="ECO:0007669"/>
    <property type="project" value="InterPro"/>
</dbReference>
<gene>
    <name evidence="6" type="ORF">FDP41_003413</name>
</gene>
<feature type="domain" description="Pseudouridine synthase I TruA alpha/beta" evidence="5">
    <location>
        <begin position="261"/>
        <end position="372"/>
    </location>
</feature>
<accession>A0A6A5BSU6</accession>
<dbReference type="Gene3D" id="3.30.70.660">
    <property type="entry name" value="Pseudouridine synthase I, catalytic domain, C-terminal subdomain"/>
    <property type="match status" value="1"/>
</dbReference>
<sequence length="586" mass="68159">MVLQKALKQQHQMTSFGNNERWKRLLMCVGYSGSGVSGSQFQRNVSVEKTIEGKLLKHMHQVGMLGVKSLSRQQESDYGKKQEFYTKLHSTMEWNASSRTDKGVHAIANFFSCKIPPTAPNIKAKLSDWRSELNNSFSSDDILQIFYMDVLEDNDEFNCRQLGMWRTYEYFIPQYCLKAMYEVCRKNQTLPANTKQSNAQRRGVQSQLPEINLEQICTRFNTVFSKMEGFRNFQNFTSTSSTQSNNSIKAEDEEDQDDELFQDLSLSDSFGRQFYRTVLQCHAKPHTLSVPHFKLYSSSTPPLSTVETLRGIVIKVTASGFLYHQIRKMIGLAISHWLHPKEIDEEFIDISLFSQERMFIPTAPGDSLILLHTALKDLTLEKQIYNNSGKIRPEYMDICANKEMETFRTHSLYPQIMLDTSASFKHVQNYLLTLSNTNDKKQEEKKPLQRSSWIQLAHELKFYLKDLVDQKESVKKRAKKQIDEQRRREEWKKRDEQEQRAAKISTISEKAKVGLDSEVIDFLPIGYRLHFYVKFRCLPNEERTISALNCLQEMIRLGTIPPKENNFQILDEIVLNKFKDSFPVVV</sequence>
<feature type="region of interest" description="Disordered" evidence="4">
    <location>
        <begin position="236"/>
        <end position="255"/>
    </location>
</feature>
<dbReference type="VEuPathDB" id="AmoebaDB:NfTy_071520"/>
<evidence type="ECO:0000256" key="4">
    <source>
        <dbReference type="SAM" id="MobiDB-lite"/>
    </source>
</evidence>
<dbReference type="InterPro" id="IPR020097">
    <property type="entry name" value="PsdUridine_synth_TruA_a/b_dom"/>
</dbReference>
<dbReference type="AlphaFoldDB" id="A0A6A5BSU6"/>
<dbReference type="InterPro" id="IPR001406">
    <property type="entry name" value="PsdUridine_synth_TruA"/>
</dbReference>
<evidence type="ECO:0000256" key="3">
    <source>
        <dbReference type="ARBA" id="ARBA00023235"/>
    </source>
</evidence>
<name>A0A6A5BSU6_NAEFO</name>
<dbReference type="OrthoDB" id="10256309at2759"/>
<dbReference type="RefSeq" id="XP_044562134.1">
    <property type="nucleotide sequence ID" value="XM_044706715.1"/>
</dbReference>
<dbReference type="VEuPathDB" id="AmoebaDB:NF0062790"/>
<dbReference type="VEuPathDB" id="AmoebaDB:FDP41_003413"/>
<keyword evidence="3" id="KW-0413">Isomerase</keyword>
<dbReference type="GO" id="GO:0031119">
    <property type="term" value="P:tRNA pseudouridine synthesis"/>
    <property type="evidence" value="ECO:0007669"/>
    <property type="project" value="TreeGrafter"/>
</dbReference>
<dbReference type="GeneID" id="68110631"/>
<dbReference type="Pfam" id="PF01416">
    <property type="entry name" value="PseudoU_synth_1"/>
    <property type="match status" value="1"/>
</dbReference>
<dbReference type="PANTHER" id="PTHR11142:SF4">
    <property type="entry name" value="PSEUDOURIDYLATE SYNTHASE 1 HOMOLOG"/>
    <property type="match status" value="1"/>
</dbReference>
<protein>
    <recommendedName>
        <fullName evidence="5">Pseudouridine synthase I TruA alpha/beta domain-containing protein</fullName>
    </recommendedName>
</protein>
<evidence type="ECO:0000313" key="7">
    <source>
        <dbReference type="Proteomes" id="UP000444721"/>
    </source>
</evidence>
<reference evidence="6 7" key="1">
    <citation type="journal article" date="2019" name="Sci. Rep.">
        <title>Nanopore sequencing improves the draft genome of the human pathogenic amoeba Naegleria fowleri.</title>
        <authorList>
            <person name="Liechti N."/>
            <person name="Schurch N."/>
            <person name="Bruggmann R."/>
            <person name="Wittwer M."/>
        </authorList>
    </citation>
    <scope>NUCLEOTIDE SEQUENCE [LARGE SCALE GENOMIC DNA]</scope>
    <source>
        <strain evidence="6 7">ATCC 30894</strain>
    </source>
</reference>
<dbReference type="InterPro" id="IPR020095">
    <property type="entry name" value="PsdUridine_synth_TruA_C"/>
</dbReference>
<dbReference type="SUPFAM" id="SSF55120">
    <property type="entry name" value="Pseudouridine synthase"/>
    <property type="match status" value="1"/>
</dbReference>
<proteinExistence type="inferred from homology"/>
<comment type="similarity">
    <text evidence="1">Belongs to the tRNA pseudouridine synthase TruA family.</text>
</comment>
<dbReference type="GO" id="GO:0009982">
    <property type="term" value="F:pseudouridine synthase activity"/>
    <property type="evidence" value="ECO:0007669"/>
    <property type="project" value="InterPro"/>
</dbReference>
<feature type="region of interest" description="Disordered" evidence="4">
    <location>
        <begin position="475"/>
        <end position="494"/>
    </location>
</feature>
<dbReference type="OMA" id="YEYFIPQ"/>
<dbReference type="InterPro" id="IPR020094">
    <property type="entry name" value="TruA/RsuA/RluB/E/F_N"/>
</dbReference>
<evidence type="ECO:0000256" key="1">
    <source>
        <dbReference type="ARBA" id="ARBA00009375"/>
    </source>
</evidence>
<organism evidence="6 7">
    <name type="scientific">Naegleria fowleri</name>
    <name type="common">Brain eating amoeba</name>
    <dbReference type="NCBI Taxonomy" id="5763"/>
    <lineage>
        <taxon>Eukaryota</taxon>
        <taxon>Discoba</taxon>
        <taxon>Heterolobosea</taxon>
        <taxon>Tetramitia</taxon>
        <taxon>Eutetramitia</taxon>
        <taxon>Vahlkampfiidae</taxon>
        <taxon>Naegleria</taxon>
    </lineage>
</organism>
<comment type="caution">
    <text evidence="6">The sequence shown here is derived from an EMBL/GenBank/DDBJ whole genome shotgun (WGS) entry which is preliminary data.</text>
</comment>
<dbReference type="GO" id="GO:1990481">
    <property type="term" value="P:mRNA pseudouridine synthesis"/>
    <property type="evidence" value="ECO:0007669"/>
    <property type="project" value="TreeGrafter"/>
</dbReference>